<proteinExistence type="predicted"/>
<keyword evidence="3 5" id="KW-1133">Transmembrane helix</keyword>
<evidence type="ECO:0000256" key="4">
    <source>
        <dbReference type="ARBA" id="ARBA00023136"/>
    </source>
</evidence>
<sequence length="111" mass="13523">MGKPLNTRKKFPHLSRFLSEEQLLFYNRRRKRPLRAYFSWLILGFLGLHRFYVDWSWSGLMMLLFCMTGILFIFTPVGKIILFILLIWWIIDAIRLPKMIKMENEQLEKKL</sequence>
<organism evidence="7 8">
    <name type="scientific">Kurthia sibirica</name>
    <dbReference type="NCBI Taxonomy" id="202750"/>
    <lineage>
        <taxon>Bacteria</taxon>
        <taxon>Bacillati</taxon>
        <taxon>Bacillota</taxon>
        <taxon>Bacilli</taxon>
        <taxon>Bacillales</taxon>
        <taxon>Caryophanaceae</taxon>
        <taxon>Kurthia</taxon>
    </lineage>
</organism>
<evidence type="ECO:0000256" key="3">
    <source>
        <dbReference type="ARBA" id="ARBA00022989"/>
    </source>
</evidence>
<dbReference type="AlphaFoldDB" id="A0A2U3AQM8"/>
<protein>
    <submittedName>
        <fullName evidence="7">TM2 domain-containing protein</fullName>
    </submittedName>
</protein>
<dbReference type="EMBL" id="QFVR01000001">
    <property type="protein sequence ID" value="PWI26841.1"/>
    <property type="molecule type" value="Genomic_DNA"/>
</dbReference>
<comment type="subcellular location">
    <subcellularLocation>
        <location evidence="1">Membrane</location>
        <topology evidence="1">Multi-pass membrane protein</topology>
    </subcellularLocation>
</comment>
<dbReference type="InterPro" id="IPR007829">
    <property type="entry name" value="TM2"/>
</dbReference>
<evidence type="ECO:0000256" key="2">
    <source>
        <dbReference type="ARBA" id="ARBA00022692"/>
    </source>
</evidence>
<evidence type="ECO:0000313" key="8">
    <source>
        <dbReference type="Proteomes" id="UP000245938"/>
    </source>
</evidence>
<evidence type="ECO:0000256" key="5">
    <source>
        <dbReference type="SAM" id="Phobius"/>
    </source>
</evidence>
<dbReference type="Proteomes" id="UP000245938">
    <property type="component" value="Unassembled WGS sequence"/>
</dbReference>
<feature type="transmembrane region" description="Helical" evidence="5">
    <location>
        <begin position="34"/>
        <end position="53"/>
    </location>
</feature>
<dbReference type="Pfam" id="PF05154">
    <property type="entry name" value="TM2"/>
    <property type="match status" value="1"/>
</dbReference>
<name>A0A2U3AQM8_9BACL</name>
<accession>A0A2U3AQM8</accession>
<keyword evidence="4 5" id="KW-0472">Membrane</keyword>
<reference evidence="7 8" key="1">
    <citation type="submission" date="2018-05" db="EMBL/GenBank/DDBJ databases">
        <title>Kurthia sibirica genome sequence.</title>
        <authorList>
            <person name="Maclea K.S."/>
            <person name="Goen A.E."/>
        </authorList>
    </citation>
    <scope>NUCLEOTIDE SEQUENCE [LARGE SCALE GENOMIC DNA]</scope>
    <source>
        <strain evidence="7 8">ATCC 49154</strain>
    </source>
</reference>
<feature type="transmembrane region" description="Helical" evidence="5">
    <location>
        <begin position="59"/>
        <end position="91"/>
    </location>
</feature>
<gene>
    <name evidence="7" type="ORF">DEX24_00650</name>
</gene>
<keyword evidence="2 5" id="KW-0812">Transmembrane</keyword>
<evidence type="ECO:0000256" key="1">
    <source>
        <dbReference type="ARBA" id="ARBA00004141"/>
    </source>
</evidence>
<comment type="caution">
    <text evidence="7">The sequence shown here is derived from an EMBL/GenBank/DDBJ whole genome shotgun (WGS) entry which is preliminary data.</text>
</comment>
<feature type="domain" description="TM2" evidence="6">
    <location>
        <begin position="30"/>
        <end position="75"/>
    </location>
</feature>
<dbReference type="OrthoDB" id="2004788at2"/>
<evidence type="ECO:0000259" key="6">
    <source>
        <dbReference type="Pfam" id="PF05154"/>
    </source>
</evidence>
<evidence type="ECO:0000313" key="7">
    <source>
        <dbReference type="EMBL" id="PWI26841.1"/>
    </source>
</evidence>
<dbReference type="GO" id="GO:0016020">
    <property type="term" value="C:membrane"/>
    <property type="evidence" value="ECO:0007669"/>
    <property type="project" value="UniProtKB-SubCell"/>
</dbReference>
<keyword evidence="8" id="KW-1185">Reference proteome</keyword>
<dbReference type="RefSeq" id="WP_109304464.1">
    <property type="nucleotide sequence ID" value="NZ_BJUF01000001.1"/>
</dbReference>